<gene>
    <name evidence="2" type="ORF">SAMN05444340_11965</name>
</gene>
<feature type="transmembrane region" description="Helical" evidence="1">
    <location>
        <begin position="61"/>
        <end position="79"/>
    </location>
</feature>
<feature type="transmembrane region" description="Helical" evidence="1">
    <location>
        <begin position="91"/>
        <end position="107"/>
    </location>
</feature>
<proteinExistence type="predicted"/>
<evidence type="ECO:0000313" key="3">
    <source>
        <dbReference type="Proteomes" id="UP000199286"/>
    </source>
</evidence>
<dbReference type="Proteomes" id="UP000199286">
    <property type="component" value="Unassembled WGS sequence"/>
</dbReference>
<name>A0A1H3N099_9RHOB</name>
<dbReference type="NCBIfam" id="NF033565">
    <property type="entry name" value="trans_MerF"/>
    <property type="match status" value="1"/>
</dbReference>
<protein>
    <submittedName>
        <fullName evidence="2">Membrane transport protein MerF</fullName>
    </submittedName>
</protein>
<dbReference type="Pfam" id="PF11431">
    <property type="entry name" value="Transport_MerF"/>
    <property type="match status" value="1"/>
</dbReference>
<dbReference type="AlphaFoldDB" id="A0A1H3N099"/>
<keyword evidence="1" id="KW-0472">Membrane</keyword>
<dbReference type="Gene3D" id="1.10.287.910">
    <property type="entry name" value="bacterial mercury transporter, merf"/>
    <property type="match status" value="1"/>
</dbReference>
<feature type="transmembrane region" description="Helical" evidence="1">
    <location>
        <begin position="113"/>
        <end position="130"/>
    </location>
</feature>
<keyword evidence="3" id="KW-1185">Reference proteome</keyword>
<dbReference type="OrthoDB" id="574313at2"/>
<reference evidence="2 3" key="1">
    <citation type="submission" date="2016-10" db="EMBL/GenBank/DDBJ databases">
        <authorList>
            <person name="de Groot N.N."/>
        </authorList>
    </citation>
    <scope>NUCLEOTIDE SEQUENCE [LARGE SCALE GENOMIC DNA]</scope>
    <source>
        <strain evidence="2 3">DSM 26880</strain>
    </source>
</reference>
<dbReference type="GO" id="GO:0016020">
    <property type="term" value="C:membrane"/>
    <property type="evidence" value="ECO:0007669"/>
    <property type="project" value="InterPro"/>
</dbReference>
<accession>A0A1H3N099</accession>
<dbReference type="InterPro" id="IPR021091">
    <property type="entry name" value="Mercury_ion_transport_MerF"/>
</dbReference>
<dbReference type="EMBL" id="FNPF01000019">
    <property type="protein sequence ID" value="SDY82347.1"/>
    <property type="molecule type" value="Genomic_DNA"/>
</dbReference>
<keyword evidence="1" id="KW-0812">Transmembrane</keyword>
<dbReference type="STRING" id="321339.SAMN05444340_11965"/>
<dbReference type="RefSeq" id="WP_089885469.1">
    <property type="nucleotide sequence ID" value="NZ_FNPF01000019.1"/>
</dbReference>
<feature type="transmembrane region" description="Helical" evidence="1">
    <location>
        <begin position="31"/>
        <end position="55"/>
    </location>
</feature>
<keyword evidence="1" id="KW-1133">Transmembrane helix</keyword>
<evidence type="ECO:0000256" key="1">
    <source>
        <dbReference type="SAM" id="Phobius"/>
    </source>
</evidence>
<evidence type="ECO:0000313" key="2">
    <source>
        <dbReference type="EMBL" id="SDY82347.1"/>
    </source>
</evidence>
<organism evidence="2 3">
    <name type="scientific">Citreimonas salinaria</name>
    <dbReference type="NCBI Taxonomy" id="321339"/>
    <lineage>
        <taxon>Bacteria</taxon>
        <taxon>Pseudomonadati</taxon>
        <taxon>Pseudomonadota</taxon>
        <taxon>Alphaproteobacteria</taxon>
        <taxon>Rhodobacterales</taxon>
        <taxon>Roseobacteraceae</taxon>
        <taxon>Citreimonas</taxon>
    </lineage>
</organism>
<sequence>MKRGLDHLDQPREQPDKAEANRLLKGGLGGAIFAAICCFTPLLVLALAGAGLSAVTGWLDYALFPLLFVSLAVVAQALWLRAGRPGPSPKIWAALIAVLLSVLIIVLEFRGALSLTLLTAALTGAYALFLNRKSREVRS</sequence>